<dbReference type="Pfam" id="PF02826">
    <property type="entry name" value="2-Hacid_dh_C"/>
    <property type="match status" value="1"/>
</dbReference>
<dbReference type="PROSITE" id="PS00065">
    <property type="entry name" value="D_2_HYDROXYACID_DH_1"/>
    <property type="match status" value="1"/>
</dbReference>
<dbReference type="Gene3D" id="3.30.70.260">
    <property type="match status" value="1"/>
</dbReference>
<dbReference type="SUPFAM" id="SSF55021">
    <property type="entry name" value="ACT-like"/>
    <property type="match status" value="1"/>
</dbReference>
<accession>A0A931MZT4</accession>
<comment type="similarity">
    <text evidence="3 11">Belongs to the D-isomer specific 2-hydroxyacid dehydrogenase family.</text>
</comment>
<evidence type="ECO:0000256" key="1">
    <source>
        <dbReference type="ARBA" id="ARBA00003800"/>
    </source>
</evidence>
<feature type="domain" description="D-isomer specific 2-hydroxyacid dehydrogenase NAD-binding" evidence="14">
    <location>
        <begin position="108"/>
        <end position="282"/>
    </location>
</feature>
<dbReference type="InterPro" id="IPR006139">
    <property type="entry name" value="D-isomer_2_OHA_DH_cat_dom"/>
</dbReference>
<dbReference type="InterPro" id="IPR006140">
    <property type="entry name" value="D-isomer_DH_NAD-bd"/>
</dbReference>
<evidence type="ECO:0000259" key="13">
    <source>
        <dbReference type="Pfam" id="PF01842"/>
    </source>
</evidence>
<keyword evidence="17" id="KW-1185">Reference proteome</keyword>
<evidence type="ECO:0000259" key="14">
    <source>
        <dbReference type="Pfam" id="PF02826"/>
    </source>
</evidence>
<evidence type="ECO:0000313" key="16">
    <source>
        <dbReference type="EMBL" id="MBH0239350.1"/>
    </source>
</evidence>
<dbReference type="RefSeq" id="WP_197312436.1">
    <property type="nucleotide sequence ID" value="NZ_JADZLT010000054.1"/>
</dbReference>
<keyword evidence="5 11" id="KW-0028">Amino-acid biosynthesis</keyword>
<dbReference type="PANTHER" id="PTHR42789">
    <property type="entry name" value="D-ISOMER SPECIFIC 2-HYDROXYACID DEHYDROGENASE FAMILY PROTEIN (AFU_ORTHOLOGUE AFUA_6G10090)"/>
    <property type="match status" value="1"/>
</dbReference>
<feature type="domain" description="ACT" evidence="13">
    <location>
        <begin position="455"/>
        <end position="516"/>
    </location>
</feature>
<keyword evidence="8 11" id="KW-0718">Serine biosynthesis</keyword>
<comment type="caution">
    <text evidence="16">The sequence shown here is derived from an EMBL/GenBank/DDBJ whole genome shotgun (WGS) entry which is preliminary data.</text>
</comment>
<name>A0A931MZT4_9HYPH</name>
<dbReference type="PROSITE" id="PS00670">
    <property type="entry name" value="D_2_HYDROXYACID_DH_2"/>
    <property type="match status" value="1"/>
</dbReference>
<dbReference type="InterPro" id="IPR050857">
    <property type="entry name" value="D-2-hydroxyacid_DH"/>
</dbReference>
<dbReference type="InterPro" id="IPR002912">
    <property type="entry name" value="ACT_dom"/>
</dbReference>
<dbReference type="PANTHER" id="PTHR42789:SF1">
    <property type="entry name" value="D-ISOMER SPECIFIC 2-HYDROXYACID DEHYDROGENASE FAMILY PROTEIN (AFU_ORTHOLOGUE AFUA_6G10090)"/>
    <property type="match status" value="1"/>
</dbReference>
<evidence type="ECO:0000256" key="5">
    <source>
        <dbReference type="ARBA" id="ARBA00022605"/>
    </source>
</evidence>
<comment type="catalytic activity">
    <reaction evidence="9">
        <text>(R)-2-hydroxyglutarate + NAD(+) = 2-oxoglutarate + NADH + H(+)</text>
        <dbReference type="Rhea" id="RHEA:49612"/>
        <dbReference type="ChEBI" id="CHEBI:15378"/>
        <dbReference type="ChEBI" id="CHEBI:15801"/>
        <dbReference type="ChEBI" id="CHEBI:16810"/>
        <dbReference type="ChEBI" id="CHEBI:57540"/>
        <dbReference type="ChEBI" id="CHEBI:57945"/>
        <dbReference type="EC" id="1.1.1.399"/>
    </reaction>
</comment>
<dbReference type="GO" id="GO:0006564">
    <property type="term" value="P:L-serine biosynthetic process"/>
    <property type="evidence" value="ECO:0007669"/>
    <property type="project" value="UniProtKB-UniRule"/>
</dbReference>
<reference evidence="16" key="1">
    <citation type="submission" date="2020-12" db="EMBL/GenBank/DDBJ databases">
        <title>Methylobrevis albus sp. nov., isolated from fresh water lack sediment.</title>
        <authorList>
            <person name="Zou Q."/>
        </authorList>
    </citation>
    <scope>NUCLEOTIDE SEQUENCE</scope>
    <source>
        <strain evidence="16">L22</strain>
    </source>
</reference>
<comment type="function">
    <text evidence="1">Catalyzes the reversible oxidation of 3-phospho-D-glycerate to 3-phosphonooxypyruvate, the first step of the phosphorylated L-serine biosynthesis pathway. Also catalyzes the reversible oxidation of 2-hydroxyglutarate to 2-oxoglutarate.</text>
</comment>
<evidence type="ECO:0000256" key="9">
    <source>
        <dbReference type="ARBA" id="ARBA00048126"/>
    </source>
</evidence>
<dbReference type="InterPro" id="IPR029752">
    <property type="entry name" value="D-isomer_DH_CS1"/>
</dbReference>
<dbReference type="InterPro" id="IPR029009">
    <property type="entry name" value="ASB_dom_sf"/>
</dbReference>
<evidence type="ECO:0000256" key="7">
    <source>
        <dbReference type="ARBA" id="ARBA00023027"/>
    </source>
</evidence>
<dbReference type="InterPro" id="IPR036291">
    <property type="entry name" value="NAD(P)-bd_dom_sf"/>
</dbReference>
<dbReference type="Pfam" id="PF01842">
    <property type="entry name" value="ACT"/>
    <property type="match status" value="1"/>
</dbReference>
<dbReference type="Proteomes" id="UP000631694">
    <property type="component" value="Unassembled WGS sequence"/>
</dbReference>
<evidence type="ECO:0000313" key="17">
    <source>
        <dbReference type="Proteomes" id="UP000631694"/>
    </source>
</evidence>
<dbReference type="EC" id="1.1.1.95" evidence="11"/>
<dbReference type="AlphaFoldDB" id="A0A931MZT4"/>
<protein>
    <recommendedName>
        <fullName evidence="4 11">D-3-phosphoglycerate dehydrogenase</fullName>
        <ecNumber evidence="11">1.1.1.95</ecNumber>
    </recommendedName>
</protein>
<dbReference type="FunFam" id="3.30.1330.90:FF:000003">
    <property type="entry name" value="D-3-phosphoglycerate dehydrogenase"/>
    <property type="match status" value="1"/>
</dbReference>
<dbReference type="SUPFAM" id="SSF143548">
    <property type="entry name" value="Serine metabolism enzymes domain"/>
    <property type="match status" value="1"/>
</dbReference>
<dbReference type="NCBIfam" id="TIGR01327">
    <property type="entry name" value="PGDH"/>
    <property type="match status" value="1"/>
</dbReference>
<dbReference type="Gene3D" id="3.30.1330.90">
    <property type="entry name" value="D-3-phosphoglycerate dehydrogenase, domain 3"/>
    <property type="match status" value="1"/>
</dbReference>
<sequence length="527" mass="56302">MPRVLISDKLSPTAVQIFKDRGVDVDYMPDLGKDKEKLAEIIGNYDGLAIRSNTKVTAKLIEKAGALKVIGRAGIGVDNVDIPAATAKGIIVMNTPFGNSITTAEHAIAMMFALARQIPEANASTHEGKWEKNRFMGVELTSKTLGIIGCGNIGSIVAERGIGLKMHVIAFDPFLSPERAVDLGVEKVELDELFRRSDFITLHTPMTEKTRNIIDISALLKMKKGVRIINCARGGLIVEADLKAALDSGHVAGAALDVFEIEPATSHLLFGHPNVVATPHLGASTTEAQENVALQVAEQMCDYLLKGAVTNALNMPSISADEAPRLTPFVKLAELLGSFAGQLTETGIKGIRLEYEGDVSRMNTRALTAAAITGVLRPVLQSVNMVSAPAVAKERGIAIEEVRRDSAANHEALIRLVVVTERQERGVAGTVFADGKPRIVEIKGIRMEAEFGPSMIYVTNEDKPGFIGRFAGLLGDAGINIATFNLGRHAQGADAICLVEVDGDVPAAVLDEVSALPMVRQAKHLAF</sequence>
<evidence type="ECO:0000256" key="2">
    <source>
        <dbReference type="ARBA" id="ARBA00005216"/>
    </source>
</evidence>
<feature type="domain" description="D-isomer specific 2-hydroxyacid dehydrogenase catalytic" evidence="12">
    <location>
        <begin position="4"/>
        <end position="314"/>
    </location>
</feature>
<evidence type="ECO:0000256" key="4">
    <source>
        <dbReference type="ARBA" id="ARBA00021582"/>
    </source>
</evidence>
<dbReference type="Pfam" id="PF19304">
    <property type="entry name" value="PGDH_inter"/>
    <property type="match status" value="1"/>
</dbReference>
<proteinExistence type="inferred from homology"/>
<dbReference type="SUPFAM" id="SSF52283">
    <property type="entry name" value="Formate/glycerate dehydrogenase catalytic domain-like"/>
    <property type="match status" value="1"/>
</dbReference>
<organism evidence="16 17">
    <name type="scientific">Methylobrevis albus</name>
    <dbReference type="NCBI Taxonomy" id="2793297"/>
    <lineage>
        <taxon>Bacteria</taxon>
        <taxon>Pseudomonadati</taxon>
        <taxon>Pseudomonadota</taxon>
        <taxon>Alphaproteobacteria</taxon>
        <taxon>Hyphomicrobiales</taxon>
        <taxon>Pleomorphomonadaceae</taxon>
        <taxon>Methylobrevis</taxon>
    </lineage>
</organism>
<dbReference type="InterPro" id="IPR029753">
    <property type="entry name" value="D-isomer_DH_CS"/>
</dbReference>
<gene>
    <name evidence="16" type="ORF">I5731_16115</name>
</gene>
<dbReference type="Pfam" id="PF00389">
    <property type="entry name" value="2-Hacid_dh"/>
    <property type="match status" value="1"/>
</dbReference>
<feature type="domain" description="D-3-phosphoglycerate dehydrogenase ASB" evidence="15">
    <location>
        <begin position="325"/>
        <end position="443"/>
    </location>
</feature>
<dbReference type="GO" id="GO:0004617">
    <property type="term" value="F:phosphoglycerate dehydrogenase activity"/>
    <property type="evidence" value="ECO:0007669"/>
    <property type="project" value="UniProtKB-UniRule"/>
</dbReference>
<evidence type="ECO:0000256" key="8">
    <source>
        <dbReference type="ARBA" id="ARBA00023299"/>
    </source>
</evidence>
<comment type="catalytic activity">
    <reaction evidence="10 11">
        <text>(2R)-3-phosphoglycerate + NAD(+) = 3-phosphooxypyruvate + NADH + H(+)</text>
        <dbReference type="Rhea" id="RHEA:12641"/>
        <dbReference type="ChEBI" id="CHEBI:15378"/>
        <dbReference type="ChEBI" id="CHEBI:18110"/>
        <dbReference type="ChEBI" id="CHEBI:57540"/>
        <dbReference type="ChEBI" id="CHEBI:57945"/>
        <dbReference type="ChEBI" id="CHEBI:58272"/>
        <dbReference type="EC" id="1.1.1.95"/>
    </reaction>
</comment>
<evidence type="ECO:0000259" key="12">
    <source>
        <dbReference type="Pfam" id="PF00389"/>
    </source>
</evidence>
<comment type="pathway">
    <text evidence="2 11">Amino-acid biosynthesis; L-serine biosynthesis; L-serine from 3-phospho-D-glycerate: step 1/3.</text>
</comment>
<evidence type="ECO:0000259" key="15">
    <source>
        <dbReference type="Pfam" id="PF19304"/>
    </source>
</evidence>
<dbReference type="PROSITE" id="PS00671">
    <property type="entry name" value="D_2_HYDROXYACID_DH_3"/>
    <property type="match status" value="1"/>
</dbReference>
<dbReference type="CDD" id="cd04902">
    <property type="entry name" value="ACT_3PGDH-xct"/>
    <property type="match status" value="1"/>
</dbReference>
<dbReference type="FunFam" id="3.40.50.720:FF:000021">
    <property type="entry name" value="D-3-phosphoglycerate dehydrogenase"/>
    <property type="match status" value="1"/>
</dbReference>
<evidence type="ECO:0000256" key="11">
    <source>
        <dbReference type="RuleBase" id="RU363003"/>
    </source>
</evidence>
<dbReference type="GO" id="GO:0051287">
    <property type="term" value="F:NAD binding"/>
    <property type="evidence" value="ECO:0007669"/>
    <property type="project" value="UniProtKB-UniRule"/>
</dbReference>
<keyword evidence="7 11" id="KW-0520">NAD</keyword>
<dbReference type="InterPro" id="IPR045626">
    <property type="entry name" value="PGDH_ASB_dom"/>
</dbReference>
<evidence type="ECO:0000256" key="10">
    <source>
        <dbReference type="ARBA" id="ARBA00048731"/>
    </source>
</evidence>
<evidence type="ECO:0000256" key="6">
    <source>
        <dbReference type="ARBA" id="ARBA00023002"/>
    </source>
</evidence>
<dbReference type="FunFam" id="3.30.70.260:FF:000008">
    <property type="entry name" value="D-3-phosphoglycerate dehydrogenase, chloroplastic"/>
    <property type="match status" value="1"/>
</dbReference>
<dbReference type="SUPFAM" id="SSF51735">
    <property type="entry name" value="NAD(P)-binding Rossmann-fold domains"/>
    <property type="match status" value="1"/>
</dbReference>
<dbReference type="CDD" id="cd12173">
    <property type="entry name" value="PGDH_4"/>
    <property type="match status" value="1"/>
</dbReference>
<dbReference type="EMBL" id="JADZLT010000054">
    <property type="protein sequence ID" value="MBH0239350.1"/>
    <property type="molecule type" value="Genomic_DNA"/>
</dbReference>
<dbReference type="Gene3D" id="3.40.50.720">
    <property type="entry name" value="NAD(P)-binding Rossmann-like Domain"/>
    <property type="match status" value="2"/>
</dbReference>
<keyword evidence="6 11" id="KW-0560">Oxidoreductase</keyword>
<evidence type="ECO:0000256" key="3">
    <source>
        <dbReference type="ARBA" id="ARBA00005854"/>
    </source>
</evidence>
<dbReference type="InterPro" id="IPR045865">
    <property type="entry name" value="ACT-like_dom_sf"/>
</dbReference>
<dbReference type="InterPro" id="IPR006236">
    <property type="entry name" value="PGDH"/>
</dbReference>